<comment type="subcellular location">
    <subcellularLocation>
        <location evidence="1">Membrane</location>
        <topology evidence="1">Multi-pass membrane protein</topology>
    </subcellularLocation>
</comment>
<dbReference type="Pfam" id="PF09815">
    <property type="entry name" value="XK-related"/>
    <property type="match status" value="1"/>
</dbReference>
<evidence type="ECO:0000313" key="8">
    <source>
        <dbReference type="EMBL" id="CAK9080055.1"/>
    </source>
</evidence>
<feature type="transmembrane region" description="Helical" evidence="7">
    <location>
        <begin position="69"/>
        <end position="91"/>
    </location>
</feature>
<organism evidence="8 9">
    <name type="scientific">Durusdinium trenchii</name>
    <dbReference type="NCBI Taxonomy" id="1381693"/>
    <lineage>
        <taxon>Eukaryota</taxon>
        <taxon>Sar</taxon>
        <taxon>Alveolata</taxon>
        <taxon>Dinophyceae</taxon>
        <taxon>Suessiales</taxon>
        <taxon>Symbiodiniaceae</taxon>
        <taxon>Durusdinium</taxon>
    </lineage>
</organism>
<dbReference type="PANTHER" id="PTHR36851:SF1">
    <property type="entry name" value="GLYCO_TRANS_2-LIKE DOMAIN-CONTAINING PROTEIN"/>
    <property type="match status" value="1"/>
</dbReference>
<evidence type="ECO:0000313" key="9">
    <source>
        <dbReference type="Proteomes" id="UP001642464"/>
    </source>
</evidence>
<reference evidence="8 9" key="1">
    <citation type="submission" date="2024-02" db="EMBL/GenBank/DDBJ databases">
        <authorList>
            <person name="Chen Y."/>
            <person name="Shah S."/>
            <person name="Dougan E. K."/>
            <person name="Thang M."/>
            <person name="Chan C."/>
        </authorList>
    </citation>
    <scope>NUCLEOTIDE SEQUENCE [LARGE SCALE GENOMIC DNA]</scope>
</reference>
<feature type="transmembrane region" description="Helical" evidence="7">
    <location>
        <begin position="1065"/>
        <end position="1089"/>
    </location>
</feature>
<name>A0ABP0PVL0_9DINO</name>
<keyword evidence="3 7" id="KW-0812">Transmembrane</keyword>
<evidence type="ECO:0000256" key="5">
    <source>
        <dbReference type="ARBA" id="ARBA00023136"/>
    </source>
</evidence>
<feature type="transmembrane region" description="Helical" evidence="7">
    <location>
        <begin position="45"/>
        <end position="63"/>
    </location>
</feature>
<feature type="transmembrane region" description="Helical" evidence="7">
    <location>
        <begin position="1145"/>
        <end position="1172"/>
    </location>
</feature>
<dbReference type="InterPro" id="IPR032675">
    <property type="entry name" value="LRR_dom_sf"/>
</dbReference>
<dbReference type="Proteomes" id="UP001642464">
    <property type="component" value="Unassembled WGS sequence"/>
</dbReference>
<accession>A0ABP0PVL0</accession>
<feature type="transmembrane region" description="Helical" evidence="7">
    <location>
        <begin position="862"/>
        <end position="885"/>
    </location>
</feature>
<feature type="transmembrane region" description="Helical" evidence="7">
    <location>
        <begin position="293"/>
        <end position="315"/>
    </location>
</feature>
<evidence type="ECO:0000256" key="4">
    <source>
        <dbReference type="ARBA" id="ARBA00022989"/>
    </source>
</evidence>
<dbReference type="Gene3D" id="3.80.10.10">
    <property type="entry name" value="Ribonuclease Inhibitor"/>
    <property type="match status" value="1"/>
</dbReference>
<dbReference type="PANTHER" id="PTHR36851">
    <property type="entry name" value="UNNAMED PRODUCT"/>
    <property type="match status" value="1"/>
</dbReference>
<feature type="transmembrane region" description="Helical" evidence="7">
    <location>
        <begin position="470"/>
        <end position="491"/>
    </location>
</feature>
<evidence type="ECO:0000256" key="6">
    <source>
        <dbReference type="SAM" id="MobiDB-lite"/>
    </source>
</evidence>
<comment type="caution">
    <text evidence="8">The sequence shown here is derived from an EMBL/GenBank/DDBJ whole genome shotgun (WGS) entry which is preliminary data.</text>
</comment>
<dbReference type="EMBL" id="CAXAMM010038684">
    <property type="protein sequence ID" value="CAK9080055.1"/>
    <property type="molecule type" value="Genomic_DNA"/>
</dbReference>
<keyword evidence="5 7" id="KW-0472">Membrane</keyword>
<comment type="similarity">
    <text evidence="2">Belongs to the XK family.</text>
</comment>
<feature type="transmembrane region" description="Helical" evidence="7">
    <location>
        <begin position="1025"/>
        <end position="1045"/>
    </location>
</feature>
<sequence length="1564" mass="176102">MAAQPEAQKQPSWWQRIFTTAPRGQYAVDEKQQVVKENEFVIMRWNLLFLIFDFIIIPLPLWIDIFCPIFAAVYGLFVGWLGAFLLTVCAWRSLEANYLMNRVVDDTWEDKIPRNTDEERRLADNLQHLVMMCGYKEPMEVICQSIDSLAAQSAAHRLIVVIGLEEGTPDVAEKAARLKERYARAFKRFHVTKHPKQWAGGREIRGKCSNANYTMRAAVTRLEEYGDLDLSCTLDFGAFVQGSTTATSCDTDSIFAPRYFENLGYQFLTSPKAKEVVWQAPLYYNHYLNDRPFYVRAIGIMRAAYMLGFLIPFNINTMSIFSFSLDLCIKGEFFHAHYQMDDIIYTLTCMQALQKRVEILMIPMPVISGPPVAPPNEFSEWFRQSERWTIGACEVFHYFVVKRRRYNCAAAMSYGTWFVIYYGFILCSLTLTGLAGFINYALVNAKRNTIADMAEHTGQYPLDDAANTGVMIAGFSSLAWTYIVFLIFFYLDREGCKLIYHLKMKPQGAEDTGFCQNFKDWILMWPSLVMYSCVSYWAILKVAFYGKRVCGHDPSSKEGLKAGQAMGEVLASETSTAEGCPMLEILDISRNLLTAPDLEVEKLKSIASLKELCIQGNPMAESEEMPKALALLEGLEYLENRQYVPIKSVMLEDGEDQGTFGLTNVAPQAAASRPGTAAGTGSRPGTAVSRPGTAGSRPGTAMAKEGVQQPLMHALPKSSKKCASSEQVTSWEQQTLCSLHAIMKQVEKTSAQADRDLQEMHRYVKKAQEANRLHAELLGRRLDLDVSIPEEEEALQELQKQEAGTGPDVEHSGGRVWLLDLLEHHLGEQANDCGRIWLLHFLDLCTDIWVAVVLMEEGRETLFALSVTFLLIPTLLRWAMTSFTMNPCTPDFLGLREENPPVCPKLAYVPILGELVVVVNAIKTNWKFQGRTRRSKMEEAQDVSGALVILRMVEGAFEAMPQAIIQGIVLYEDLVAGRVRFIQWQSFFVSFLALGTSLSSVALYHQSTASEERRERDRRDAKQESHWYLLKGLSLALFLAADSFLRMNAIATVLYSENLALWFPIYLAVVYAGLPFLLVTGTLIAAICCSKKDEGRLTCCGHLSVFAIMYTGTLIMCGFAFLIPLDLVMCSTSVPPFSLLRLLEHLAMSILSLYVSAPLTWVPFAVCIVSLLSMVPARLMLGLPCGEDLVLKKLPRTCFFRVKVTPIHEEPEASVPLGDESCWIKKVTELSYRGFTIGHLLDFCQVLGSSSVMPHFDASQHSTNDVVRQAIIPWSRLEGSWSQIQQGHGLLARDGRAMASCLEGVPKQAQVMVTHNWDNLFSHLVAATLASILEFCTFDHILAQMTSPDGLQELRRRCEKAGHINLCIWICAFSINQHASICGGFGPAPDDPEAFRHFDRKRRDRVTQEIYRTCTCTSTKYFNNVPDQCELNKFDAMMHFLNQHVANFRQVVAVDAAFDLFSRAWCVAELVEARRLKLKQVLVVYSKEIVAGKTESLKSIRVQDCEASRREDVEEILAKIEDKEKFNQELQRALFTDSDSLFQQLFRSQLAKSDLHSAILDALA</sequence>
<proteinExistence type="inferred from homology"/>
<dbReference type="InterPro" id="IPR029044">
    <property type="entry name" value="Nucleotide-diphossugar_trans"/>
</dbReference>
<evidence type="ECO:0000256" key="1">
    <source>
        <dbReference type="ARBA" id="ARBA00004141"/>
    </source>
</evidence>
<keyword evidence="9" id="KW-1185">Reference proteome</keyword>
<feature type="transmembrane region" description="Helical" evidence="7">
    <location>
        <begin position="1101"/>
        <end position="1125"/>
    </location>
</feature>
<gene>
    <name evidence="8" type="ORF">SCF082_LOCUS38179</name>
</gene>
<feature type="region of interest" description="Disordered" evidence="6">
    <location>
        <begin position="669"/>
        <end position="701"/>
    </location>
</feature>
<evidence type="ECO:0000256" key="7">
    <source>
        <dbReference type="SAM" id="Phobius"/>
    </source>
</evidence>
<dbReference type="InterPro" id="IPR018629">
    <property type="entry name" value="XK-rel"/>
</dbReference>
<evidence type="ECO:0000256" key="2">
    <source>
        <dbReference type="ARBA" id="ARBA00008789"/>
    </source>
</evidence>
<feature type="transmembrane region" description="Helical" evidence="7">
    <location>
        <begin position="984"/>
        <end position="1004"/>
    </location>
</feature>
<evidence type="ECO:0008006" key="10">
    <source>
        <dbReference type="Google" id="ProtNLM"/>
    </source>
</evidence>
<feature type="transmembrane region" description="Helical" evidence="7">
    <location>
        <begin position="419"/>
        <end position="443"/>
    </location>
</feature>
<dbReference type="SUPFAM" id="SSF53448">
    <property type="entry name" value="Nucleotide-diphospho-sugar transferases"/>
    <property type="match status" value="1"/>
</dbReference>
<keyword evidence="4 7" id="KW-1133">Transmembrane helix</keyword>
<protein>
    <recommendedName>
        <fullName evidence="10">Chitin synthase</fullName>
    </recommendedName>
</protein>
<evidence type="ECO:0000256" key="3">
    <source>
        <dbReference type="ARBA" id="ARBA00022692"/>
    </source>
</evidence>